<evidence type="ECO:0000256" key="8">
    <source>
        <dbReference type="SAM" id="Phobius"/>
    </source>
</evidence>
<dbReference type="GO" id="GO:0005886">
    <property type="term" value="C:plasma membrane"/>
    <property type="evidence" value="ECO:0007669"/>
    <property type="project" value="TreeGrafter"/>
</dbReference>
<evidence type="ECO:0008006" key="11">
    <source>
        <dbReference type="Google" id="ProtNLM"/>
    </source>
</evidence>
<keyword evidence="10" id="KW-1185">Reference proteome</keyword>
<dbReference type="InterPro" id="IPR025958">
    <property type="entry name" value="SID1_TM_fam"/>
</dbReference>
<dbReference type="EMBL" id="CAJVCH010006178">
    <property type="protein sequence ID" value="CAG7659291.1"/>
    <property type="molecule type" value="Genomic_DNA"/>
</dbReference>
<keyword evidence="3 8" id="KW-0812">Transmembrane</keyword>
<evidence type="ECO:0000256" key="2">
    <source>
        <dbReference type="ARBA" id="ARBA00006618"/>
    </source>
</evidence>
<dbReference type="OrthoDB" id="416618at2759"/>
<feature type="transmembrane region" description="Helical" evidence="8">
    <location>
        <begin position="296"/>
        <end position="320"/>
    </location>
</feature>
<protein>
    <recommendedName>
        <fullName evidence="11">SID1 transmembrane family member 1</fullName>
    </recommendedName>
</protein>
<dbReference type="GO" id="GO:0005764">
    <property type="term" value="C:lysosome"/>
    <property type="evidence" value="ECO:0007669"/>
    <property type="project" value="TreeGrafter"/>
</dbReference>
<dbReference type="PANTHER" id="PTHR12185:SF14">
    <property type="entry name" value="CHOLESTEROL UPTAKE PROTEIN 1"/>
    <property type="match status" value="1"/>
</dbReference>
<dbReference type="GO" id="GO:0003725">
    <property type="term" value="F:double-stranded RNA binding"/>
    <property type="evidence" value="ECO:0007669"/>
    <property type="project" value="TreeGrafter"/>
</dbReference>
<proteinExistence type="inferred from homology"/>
<dbReference type="Proteomes" id="UP000708208">
    <property type="component" value="Unassembled WGS sequence"/>
</dbReference>
<evidence type="ECO:0000256" key="6">
    <source>
        <dbReference type="ARBA" id="ARBA00023136"/>
    </source>
</evidence>
<comment type="subcellular location">
    <subcellularLocation>
        <location evidence="1">Membrane</location>
        <topology evidence="1">Multi-pass membrane protein</topology>
    </subcellularLocation>
</comment>
<evidence type="ECO:0000256" key="3">
    <source>
        <dbReference type="ARBA" id="ARBA00022692"/>
    </source>
</evidence>
<evidence type="ECO:0000256" key="5">
    <source>
        <dbReference type="ARBA" id="ARBA00022989"/>
    </source>
</evidence>
<gene>
    <name evidence="9" type="ORF">AFUS01_LOCUS1117</name>
</gene>
<dbReference type="PANTHER" id="PTHR12185">
    <property type="entry name" value="SID1 TRANSMEMBRANE FAMILY MEMEBER"/>
    <property type="match status" value="1"/>
</dbReference>
<evidence type="ECO:0000313" key="10">
    <source>
        <dbReference type="Proteomes" id="UP000708208"/>
    </source>
</evidence>
<dbReference type="AlphaFoldDB" id="A0A8J2IZW6"/>
<keyword evidence="5 8" id="KW-1133">Transmembrane helix</keyword>
<reference evidence="9" key="1">
    <citation type="submission" date="2021-06" db="EMBL/GenBank/DDBJ databases">
        <authorList>
            <person name="Hodson N. C."/>
            <person name="Mongue J. A."/>
            <person name="Jaron S. K."/>
        </authorList>
    </citation>
    <scope>NUCLEOTIDE SEQUENCE</scope>
</reference>
<keyword evidence="4" id="KW-0732">Signal</keyword>
<evidence type="ECO:0000256" key="4">
    <source>
        <dbReference type="ARBA" id="ARBA00022729"/>
    </source>
</evidence>
<name>A0A8J2IZW6_9HEXA</name>
<evidence type="ECO:0000256" key="1">
    <source>
        <dbReference type="ARBA" id="ARBA00004141"/>
    </source>
</evidence>
<sequence length="334" mass="37682">MVTFRSALIVNDSSPSFAVSKTTCHLHVLDLKTAQLNNTVSVHLETTTAHQKDEVTCPMVFSLTQSKSTKSWALPLLNETTKEDNITIISHEKDFTICLEHDNKSSYANGSGNNVELLLFVSTCNPSNVNYTVKFTLKHNIIIGLNENSANMYVIPTTLYHFRFNFPYGVDRVIVEVQSEDQVCMTVAIQCPWCRLLNENSLSHRDQLGMPVGFKSILQDMSKKAVLRVDKTDFSEGFFIVFMVQPNDRRCGWSKNVTEKSGIPLQAVRLPEPTRIKIINVTVHGVLSTSNYTMPLLFPLAYVIVIIVITTATYGTFNYVSVRTKMLDFRTYAF</sequence>
<keyword evidence="7" id="KW-0325">Glycoprotein</keyword>
<evidence type="ECO:0000256" key="7">
    <source>
        <dbReference type="ARBA" id="ARBA00023180"/>
    </source>
</evidence>
<keyword evidence="6 8" id="KW-0472">Membrane</keyword>
<dbReference type="GO" id="GO:0051033">
    <property type="term" value="F:RNA transmembrane transporter activity"/>
    <property type="evidence" value="ECO:0007669"/>
    <property type="project" value="TreeGrafter"/>
</dbReference>
<comment type="caution">
    <text evidence="9">The sequence shown here is derived from an EMBL/GenBank/DDBJ whole genome shotgun (WGS) entry which is preliminary data.</text>
</comment>
<evidence type="ECO:0000313" key="9">
    <source>
        <dbReference type="EMBL" id="CAG7659291.1"/>
    </source>
</evidence>
<accession>A0A8J2IZW6</accession>
<comment type="similarity">
    <text evidence="2">Belongs to the SID1 family.</text>
</comment>
<organism evidence="9 10">
    <name type="scientific">Allacma fusca</name>
    <dbReference type="NCBI Taxonomy" id="39272"/>
    <lineage>
        <taxon>Eukaryota</taxon>
        <taxon>Metazoa</taxon>
        <taxon>Ecdysozoa</taxon>
        <taxon>Arthropoda</taxon>
        <taxon>Hexapoda</taxon>
        <taxon>Collembola</taxon>
        <taxon>Symphypleona</taxon>
        <taxon>Sminthuridae</taxon>
        <taxon>Allacma</taxon>
    </lineage>
</organism>
<dbReference type="Pfam" id="PF13965">
    <property type="entry name" value="SID-1_RNA_chan"/>
    <property type="match status" value="1"/>
</dbReference>